<dbReference type="Proteomes" id="UP000298416">
    <property type="component" value="Unassembled WGS sequence"/>
</dbReference>
<evidence type="ECO:0000313" key="3">
    <source>
        <dbReference type="Proteomes" id="UP000298416"/>
    </source>
</evidence>
<dbReference type="EMBL" id="PNBA02000001">
    <property type="protein sequence ID" value="KAG6436280.1"/>
    <property type="molecule type" value="Genomic_DNA"/>
</dbReference>
<accession>A0A8X8YUB8</accession>
<name>A0A8X8YUB8_SALSN</name>
<reference evidence="2" key="2">
    <citation type="submission" date="2020-08" db="EMBL/GenBank/DDBJ databases">
        <title>Plant Genome Project.</title>
        <authorList>
            <person name="Zhang R.-G."/>
        </authorList>
    </citation>
    <scope>NUCLEOTIDE SEQUENCE</scope>
    <source>
        <strain evidence="2">Huo1</strain>
        <tissue evidence="2">Leaf</tissue>
    </source>
</reference>
<protein>
    <submittedName>
        <fullName evidence="2">Uncharacterized protein</fullName>
    </submittedName>
</protein>
<sequence length="67" mass="7041">MAWRGSLSRSLLSSPRQGLPPSALRRHSQLQPASFLPRSSPLASGPVASPSPTPGVPHFALCLILLS</sequence>
<keyword evidence="3" id="KW-1185">Reference proteome</keyword>
<comment type="caution">
    <text evidence="2">The sequence shown here is derived from an EMBL/GenBank/DDBJ whole genome shotgun (WGS) entry which is preliminary data.</text>
</comment>
<proteinExistence type="predicted"/>
<organism evidence="2">
    <name type="scientific">Salvia splendens</name>
    <name type="common">Scarlet sage</name>
    <dbReference type="NCBI Taxonomy" id="180675"/>
    <lineage>
        <taxon>Eukaryota</taxon>
        <taxon>Viridiplantae</taxon>
        <taxon>Streptophyta</taxon>
        <taxon>Embryophyta</taxon>
        <taxon>Tracheophyta</taxon>
        <taxon>Spermatophyta</taxon>
        <taxon>Magnoliopsida</taxon>
        <taxon>eudicotyledons</taxon>
        <taxon>Gunneridae</taxon>
        <taxon>Pentapetalae</taxon>
        <taxon>asterids</taxon>
        <taxon>lamiids</taxon>
        <taxon>Lamiales</taxon>
        <taxon>Lamiaceae</taxon>
        <taxon>Nepetoideae</taxon>
        <taxon>Mentheae</taxon>
        <taxon>Salviinae</taxon>
        <taxon>Salvia</taxon>
        <taxon>Salvia subgen. Calosphace</taxon>
        <taxon>core Calosphace</taxon>
    </lineage>
</organism>
<feature type="region of interest" description="Disordered" evidence="1">
    <location>
        <begin position="1"/>
        <end position="55"/>
    </location>
</feature>
<dbReference type="AlphaFoldDB" id="A0A8X8YUB8"/>
<evidence type="ECO:0000313" key="2">
    <source>
        <dbReference type="EMBL" id="KAG6436280.1"/>
    </source>
</evidence>
<feature type="compositionally biased region" description="Low complexity" evidence="1">
    <location>
        <begin position="1"/>
        <end position="22"/>
    </location>
</feature>
<evidence type="ECO:0000256" key="1">
    <source>
        <dbReference type="SAM" id="MobiDB-lite"/>
    </source>
</evidence>
<reference evidence="2" key="1">
    <citation type="submission" date="2018-01" db="EMBL/GenBank/DDBJ databases">
        <authorList>
            <person name="Mao J.F."/>
        </authorList>
    </citation>
    <scope>NUCLEOTIDE SEQUENCE</scope>
    <source>
        <strain evidence="2">Huo1</strain>
        <tissue evidence="2">Leaf</tissue>
    </source>
</reference>
<gene>
    <name evidence="2" type="ORF">SASPL_101166</name>
</gene>